<feature type="coiled-coil region" evidence="1">
    <location>
        <begin position="106"/>
        <end position="216"/>
    </location>
</feature>
<proteinExistence type="predicted"/>
<evidence type="ECO:0000256" key="2">
    <source>
        <dbReference type="SAM" id="MobiDB-lite"/>
    </source>
</evidence>
<dbReference type="RefSeq" id="XP_024572797.1">
    <property type="nucleotide sequence ID" value="XM_024720701.1"/>
</dbReference>
<feature type="compositionally biased region" description="Acidic residues" evidence="2">
    <location>
        <begin position="44"/>
        <end position="63"/>
    </location>
</feature>
<accession>A0A0P1A830</accession>
<dbReference type="OrthoDB" id="77066at2759"/>
<evidence type="ECO:0008006" key="5">
    <source>
        <dbReference type="Google" id="ProtNLM"/>
    </source>
</evidence>
<reference evidence="4" key="1">
    <citation type="submission" date="2014-09" db="EMBL/GenBank/DDBJ databases">
        <authorList>
            <person name="Sharma Rahul"/>
            <person name="Thines Marco"/>
        </authorList>
    </citation>
    <scope>NUCLEOTIDE SEQUENCE [LARGE SCALE GENOMIC DNA]</scope>
</reference>
<feature type="compositionally biased region" description="Basic residues" evidence="2">
    <location>
        <begin position="30"/>
        <end position="40"/>
    </location>
</feature>
<keyword evidence="1" id="KW-0175">Coiled coil</keyword>
<evidence type="ECO:0000256" key="1">
    <source>
        <dbReference type="SAM" id="Coils"/>
    </source>
</evidence>
<evidence type="ECO:0000313" key="4">
    <source>
        <dbReference type="Proteomes" id="UP000054928"/>
    </source>
</evidence>
<dbReference type="OMA" id="RAQQFAF"/>
<evidence type="ECO:0000313" key="3">
    <source>
        <dbReference type="EMBL" id="CEG36428.1"/>
    </source>
</evidence>
<dbReference type="EMBL" id="CCYD01000206">
    <property type="protein sequence ID" value="CEG36428.1"/>
    <property type="molecule type" value="Genomic_DNA"/>
</dbReference>
<feature type="compositionally biased region" description="Basic and acidic residues" evidence="2">
    <location>
        <begin position="1"/>
        <end position="11"/>
    </location>
</feature>
<sequence length="354" mass="40657">MVRRAVDRADKTVTTNHKRKKQGQDIKVVGSKKKNQRRRKNSWDYEDADDVELDDKVEDDSESEDKASRLKKKRALSSKDLVVKKGQKKKAAGVPLDEDKDEERDRTLLEKKYRNKKQQYERDSEQLLIEVRELAHQEKKTQEKLIEKLKRDITTLSKQAEEERKGRKKEVDRLVEEKMREYDANQKRIVDADLEKKALREHIKELESQFASFKRSTGPDDIVTVNAAAALATTAVQNTEAMLQLNQANKLLEMYRVITSTDIRLIQSGDDDDDADDCTEVVCTATDSATGNQFDFELAVPTVASSEIEYLPSETPPTGVTVPSYLREELSFSRSEMTKFIRSVLDVVIRKKKS</sequence>
<dbReference type="AlphaFoldDB" id="A0A0P1A830"/>
<dbReference type="Proteomes" id="UP000054928">
    <property type="component" value="Unassembled WGS sequence"/>
</dbReference>
<protein>
    <recommendedName>
        <fullName evidence="5">Monopolin complex subunit Csm1/Pcs1 C-terminal domain-containing protein</fullName>
    </recommendedName>
</protein>
<feature type="region of interest" description="Disordered" evidence="2">
    <location>
        <begin position="1"/>
        <end position="105"/>
    </location>
</feature>
<dbReference type="GeneID" id="36398030"/>
<organism evidence="3 4">
    <name type="scientific">Plasmopara halstedii</name>
    <name type="common">Downy mildew of sunflower</name>
    <dbReference type="NCBI Taxonomy" id="4781"/>
    <lineage>
        <taxon>Eukaryota</taxon>
        <taxon>Sar</taxon>
        <taxon>Stramenopiles</taxon>
        <taxon>Oomycota</taxon>
        <taxon>Peronosporomycetes</taxon>
        <taxon>Peronosporales</taxon>
        <taxon>Peronosporaceae</taxon>
        <taxon>Plasmopara</taxon>
    </lineage>
</organism>
<name>A0A0P1A830_PLAHL</name>
<keyword evidence="4" id="KW-1185">Reference proteome</keyword>